<feature type="compositionally biased region" description="Low complexity" evidence="1">
    <location>
        <begin position="416"/>
        <end position="428"/>
    </location>
</feature>
<feature type="region of interest" description="Disordered" evidence="1">
    <location>
        <begin position="382"/>
        <end position="486"/>
    </location>
</feature>
<feature type="compositionally biased region" description="Basic and acidic residues" evidence="1">
    <location>
        <begin position="429"/>
        <end position="463"/>
    </location>
</feature>
<comment type="caution">
    <text evidence="2">The sequence shown here is derived from an EMBL/GenBank/DDBJ whole genome shotgun (WGS) entry which is preliminary data.</text>
</comment>
<dbReference type="AlphaFoldDB" id="A0AAE0H1S1"/>
<keyword evidence="3" id="KW-1185">Reference proteome</keyword>
<dbReference type="Proteomes" id="UP001190700">
    <property type="component" value="Unassembled WGS sequence"/>
</dbReference>
<evidence type="ECO:0000313" key="3">
    <source>
        <dbReference type="Proteomes" id="UP001190700"/>
    </source>
</evidence>
<name>A0AAE0H1S1_9CHLO</name>
<reference evidence="2 3" key="1">
    <citation type="journal article" date="2015" name="Genome Biol. Evol.">
        <title>Comparative Genomics of a Bacterivorous Green Alga Reveals Evolutionary Causalities and Consequences of Phago-Mixotrophic Mode of Nutrition.</title>
        <authorList>
            <person name="Burns J.A."/>
            <person name="Paasch A."/>
            <person name="Narechania A."/>
            <person name="Kim E."/>
        </authorList>
    </citation>
    <scope>NUCLEOTIDE SEQUENCE [LARGE SCALE GENOMIC DNA]</scope>
    <source>
        <strain evidence="2 3">PLY_AMNH</strain>
    </source>
</reference>
<sequence length="486" mass="52720">MPSVGYGYYFDDADNGARKLEKAYLRTPPGMRELFKSGGSTGEFGSSIRPMRSKDMFASSSVGSVPTCGYGVEERSEPLRYWAPGPGSYDPQTCRNGGSRLGQDSPYANYAFSQADNGPKDGPEPGRASVGSKDPQYGSGRLGGLKGLQTPTVAETISPGPKYMLRSEPHLNKKNPATDVTCTYGPRYNFDKSEKRANSQGAFATHFVKGLGGGYGRDSCLDNPGPTDYSPKVHRGGGGHLGDTAKVSFKGCRPHDAYGRPGKTRMFSEQHSAIDNFGIFTQGPAHYDTMKIYATSRTREPDSSRVKYSMRPKLRMEFDEHVKKATNPGPGMYDPACSRNGKSLAIDSQQGCKIGTQKKFFPADEEPNIPYLSTQHEMELAGKFSPGPVYDPPNQSIAADAGITNVSPPRGKPAPSSRSKGFSFGSSSRFEKDHGGFETGHLWERKLHGYNRERPSPKPRREPIPPMEGTSPPAEEPSEPAAAEEA</sequence>
<feature type="region of interest" description="Disordered" evidence="1">
    <location>
        <begin position="82"/>
        <end position="159"/>
    </location>
</feature>
<proteinExistence type="predicted"/>
<protein>
    <submittedName>
        <fullName evidence="2">Uncharacterized protein</fullName>
    </submittedName>
</protein>
<organism evidence="2 3">
    <name type="scientific">Cymbomonas tetramitiformis</name>
    <dbReference type="NCBI Taxonomy" id="36881"/>
    <lineage>
        <taxon>Eukaryota</taxon>
        <taxon>Viridiplantae</taxon>
        <taxon>Chlorophyta</taxon>
        <taxon>Pyramimonadophyceae</taxon>
        <taxon>Pyramimonadales</taxon>
        <taxon>Pyramimonadaceae</taxon>
        <taxon>Cymbomonas</taxon>
    </lineage>
</organism>
<feature type="compositionally biased region" description="Acidic residues" evidence="1">
    <location>
        <begin position="476"/>
        <end position="486"/>
    </location>
</feature>
<evidence type="ECO:0000256" key="1">
    <source>
        <dbReference type="SAM" id="MobiDB-lite"/>
    </source>
</evidence>
<evidence type="ECO:0000313" key="2">
    <source>
        <dbReference type="EMBL" id="KAK3287406.1"/>
    </source>
</evidence>
<dbReference type="EMBL" id="LGRX02000867">
    <property type="protein sequence ID" value="KAK3287406.1"/>
    <property type="molecule type" value="Genomic_DNA"/>
</dbReference>
<accession>A0AAE0H1S1</accession>
<gene>
    <name evidence="2" type="ORF">CYMTET_5080</name>
</gene>